<keyword evidence="3 5" id="KW-0863">Zinc-finger</keyword>
<sequence>MAPNKSATQAPPQRCLKCMSTFADQRSLYLHQQKVGHLGCGSCRKCFHDVQALIQHRADDHKEEQDLPCPGCGNRFTSAGKWMSHVENGECHALFPSDVSRNVSEVVNSISKALRATRIAATEDVDFTINPSASFPEIKDVWGNEWKKEQSLDVQDHPERFPRTAKQDFYQGDSKQSDLLTGDGASSTQQRPFNAWAQKKDLFPEKRGTPAIRPPPSLLENMTKQSAPVQTTGERIIDPDHPNFNAGLYKDPILETFKCPHKTCNSKLKTAKGLIAHLRSSVHTGPRFQCPGCTDVFTSGASWIQHAETISIAKCRIRNAKIFKLALNMITNGALDIDTLNKLAKDTAKIKFDEEWAASKQRNGPGPVPGTDAWAEEKKQAQTSEPQSTQPNPKKKIITHEEYEYW</sequence>
<reference evidence="8 9" key="1">
    <citation type="journal article" date="2024" name="Front Chem Biol">
        <title>Unveiling the potential of Daldinia eschscholtzii MFLUCC 19-0629 through bioactivity and bioinformatics studies for enhanced sustainable agriculture production.</title>
        <authorList>
            <person name="Brooks S."/>
            <person name="Weaver J.A."/>
            <person name="Klomchit A."/>
            <person name="Alharthi S.A."/>
            <person name="Onlamun T."/>
            <person name="Nurani R."/>
            <person name="Vong T.K."/>
            <person name="Alberti F."/>
            <person name="Greco C."/>
        </authorList>
    </citation>
    <scope>NUCLEOTIDE SEQUENCE [LARGE SCALE GENOMIC DNA]</scope>
    <source>
        <strain evidence="8">MFLUCC 19-0629</strain>
    </source>
</reference>
<dbReference type="GO" id="GO:0000981">
    <property type="term" value="F:DNA-binding transcription factor activity, RNA polymerase II-specific"/>
    <property type="evidence" value="ECO:0007669"/>
    <property type="project" value="TreeGrafter"/>
</dbReference>
<organism evidence="8 9">
    <name type="scientific">Daldinia eschscholtzii</name>
    <dbReference type="NCBI Taxonomy" id="292717"/>
    <lineage>
        <taxon>Eukaryota</taxon>
        <taxon>Fungi</taxon>
        <taxon>Dikarya</taxon>
        <taxon>Ascomycota</taxon>
        <taxon>Pezizomycotina</taxon>
        <taxon>Sordariomycetes</taxon>
        <taxon>Xylariomycetidae</taxon>
        <taxon>Xylariales</taxon>
        <taxon>Hypoxylaceae</taxon>
        <taxon>Daldinia</taxon>
    </lineage>
</organism>
<gene>
    <name evidence="8" type="ORF">Daesc_004757</name>
</gene>
<keyword evidence="9" id="KW-1185">Reference proteome</keyword>
<feature type="compositionally biased region" description="Polar residues" evidence="6">
    <location>
        <begin position="381"/>
        <end position="392"/>
    </location>
</feature>
<dbReference type="GO" id="GO:0000977">
    <property type="term" value="F:RNA polymerase II transcription regulatory region sequence-specific DNA binding"/>
    <property type="evidence" value="ECO:0007669"/>
    <property type="project" value="TreeGrafter"/>
</dbReference>
<feature type="compositionally biased region" description="Polar residues" evidence="6">
    <location>
        <begin position="173"/>
        <end position="190"/>
    </location>
</feature>
<dbReference type="PROSITE" id="PS50157">
    <property type="entry name" value="ZINC_FINGER_C2H2_2"/>
    <property type="match status" value="2"/>
</dbReference>
<keyword evidence="4" id="KW-0862">Zinc</keyword>
<evidence type="ECO:0000256" key="2">
    <source>
        <dbReference type="ARBA" id="ARBA00022737"/>
    </source>
</evidence>
<accession>A0AAX6MQ69</accession>
<dbReference type="InterPro" id="IPR013087">
    <property type="entry name" value="Znf_C2H2_type"/>
</dbReference>
<feature type="region of interest" description="Disordered" evidence="6">
    <location>
        <begin position="167"/>
        <end position="190"/>
    </location>
</feature>
<dbReference type="Gene3D" id="3.30.160.60">
    <property type="entry name" value="Classic Zinc Finger"/>
    <property type="match status" value="2"/>
</dbReference>
<keyword evidence="1" id="KW-0479">Metal-binding</keyword>
<dbReference type="SMART" id="SM00355">
    <property type="entry name" value="ZnF_C2H2"/>
    <property type="match status" value="5"/>
</dbReference>
<dbReference type="Proteomes" id="UP001369815">
    <property type="component" value="Unassembled WGS sequence"/>
</dbReference>
<dbReference type="GO" id="GO:0008270">
    <property type="term" value="F:zinc ion binding"/>
    <property type="evidence" value="ECO:0007669"/>
    <property type="project" value="UniProtKB-KW"/>
</dbReference>
<evidence type="ECO:0000259" key="7">
    <source>
        <dbReference type="PROSITE" id="PS50157"/>
    </source>
</evidence>
<evidence type="ECO:0000256" key="5">
    <source>
        <dbReference type="PROSITE-ProRule" id="PRU00042"/>
    </source>
</evidence>
<protein>
    <recommendedName>
        <fullName evidence="7">C2H2-type domain-containing protein</fullName>
    </recommendedName>
</protein>
<dbReference type="PANTHER" id="PTHR24409">
    <property type="entry name" value="ZINC FINGER PROTEIN 142"/>
    <property type="match status" value="1"/>
</dbReference>
<feature type="region of interest" description="Disordered" evidence="6">
    <location>
        <begin position="356"/>
        <end position="406"/>
    </location>
</feature>
<proteinExistence type="predicted"/>
<feature type="domain" description="C2H2-type" evidence="7">
    <location>
        <begin position="38"/>
        <end position="66"/>
    </location>
</feature>
<dbReference type="PROSITE" id="PS00028">
    <property type="entry name" value="ZINC_FINGER_C2H2_1"/>
    <property type="match status" value="3"/>
</dbReference>
<evidence type="ECO:0000256" key="6">
    <source>
        <dbReference type="SAM" id="MobiDB-lite"/>
    </source>
</evidence>
<dbReference type="AlphaFoldDB" id="A0AAX6MQ69"/>
<evidence type="ECO:0000256" key="3">
    <source>
        <dbReference type="ARBA" id="ARBA00022771"/>
    </source>
</evidence>
<evidence type="ECO:0000256" key="4">
    <source>
        <dbReference type="ARBA" id="ARBA00022833"/>
    </source>
</evidence>
<evidence type="ECO:0000313" key="8">
    <source>
        <dbReference type="EMBL" id="KAK6954788.1"/>
    </source>
</evidence>
<dbReference type="PANTHER" id="PTHR24409:SF295">
    <property type="entry name" value="AZ2-RELATED"/>
    <property type="match status" value="1"/>
</dbReference>
<evidence type="ECO:0000313" key="9">
    <source>
        <dbReference type="Proteomes" id="UP001369815"/>
    </source>
</evidence>
<comment type="caution">
    <text evidence="8">The sequence shown here is derived from an EMBL/GenBank/DDBJ whole genome shotgun (WGS) entry which is preliminary data.</text>
</comment>
<feature type="domain" description="C2H2-type" evidence="7">
    <location>
        <begin position="257"/>
        <end position="288"/>
    </location>
</feature>
<dbReference type="EMBL" id="JBANMG010000004">
    <property type="protein sequence ID" value="KAK6954788.1"/>
    <property type="molecule type" value="Genomic_DNA"/>
</dbReference>
<dbReference type="GO" id="GO:0005634">
    <property type="term" value="C:nucleus"/>
    <property type="evidence" value="ECO:0007669"/>
    <property type="project" value="TreeGrafter"/>
</dbReference>
<keyword evidence="2" id="KW-0677">Repeat</keyword>
<name>A0AAX6MQ69_9PEZI</name>
<evidence type="ECO:0000256" key="1">
    <source>
        <dbReference type="ARBA" id="ARBA00022723"/>
    </source>
</evidence>